<dbReference type="GO" id="GO:0044096">
    <property type="term" value="C:type IV pilus"/>
    <property type="evidence" value="ECO:0007669"/>
    <property type="project" value="TreeGrafter"/>
</dbReference>
<keyword evidence="3" id="KW-0281">Fimbrium</keyword>
<dbReference type="EMBL" id="SMTG01000005">
    <property type="protein sequence ID" value="TDK30055.1"/>
    <property type="molecule type" value="Genomic_DNA"/>
</dbReference>
<evidence type="ECO:0000313" key="5">
    <source>
        <dbReference type="EMBL" id="TDK30055.1"/>
    </source>
</evidence>
<dbReference type="Proteomes" id="UP000295543">
    <property type="component" value="Unassembled WGS sequence"/>
</dbReference>
<dbReference type="OrthoDB" id="5767514at2"/>
<evidence type="ECO:0000313" key="6">
    <source>
        <dbReference type="Proteomes" id="UP000295543"/>
    </source>
</evidence>
<sequence length="151" mass="15908">MTRSHPLAQARHQGFTLIEIMIVVAIIAILAAIAVPVYQNYVIRSQVSEAISLAEGAKVGLAEYRDSMSTWPANNTAAGLAPANNITGHYVSAVGVSKVAGQIEITFGNSAHPRILSQTLVLSAITSTGSTDWRCKGGTLPAQYLPSSCRS</sequence>
<dbReference type="InterPro" id="IPR045584">
    <property type="entry name" value="Pilin-like"/>
</dbReference>
<keyword evidence="4" id="KW-0472">Membrane</keyword>
<name>A0A4R5U704_9GAMM</name>
<proteinExistence type="inferred from homology"/>
<evidence type="ECO:0000256" key="3">
    <source>
        <dbReference type="RuleBase" id="RU000389"/>
    </source>
</evidence>
<dbReference type="Pfam" id="PF00114">
    <property type="entry name" value="Pilin"/>
    <property type="match status" value="1"/>
</dbReference>
<feature type="transmembrane region" description="Helical" evidence="4">
    <location>
        <begin position="20"/>
        <end position="38"/>
    </location>
</feature>
<organism evidence="5 6">
    <name type="scientific">Luteimonas terrae</name>
    <dbReference type="NCBI Taxonomy" id="1530191"/>
    <lineage>
        <taxon>Bacteria</taxon>
        <taxon>Pseudomonadati</taxon>
        <taxon>Pseudomonadota</taxon>
        <taxon>Gammaproteobacteria</taxon>
        <taxon>Lysobacterales</taxon>
        <taxon>Lysobacteraceae</taxon>
        <taxon>Luteimonas</taxon>
    </lineage>
</organism>
<keyword evidence="4" id="KW-0812">Transmembrane</keyword>
<dbReference type="PROSITE" id="PS00409">
    <property type="entry name" value="PROKAR_NTER_METHYL"/>
    <property type="match status" value="1"/>
</dbReference>
<dbReference type="Pfam" id="PF07963">
    <property type="entry name" value="N_methyl"/>
    <property type="match status" value="1"/>
</dbReference>
<dbReference type="NCBIfam" id="TIGR02532">
    <property type="entry name" value="IV_pilin_GFxxxE"/>
    <property type="match status" value="1"/>
</dbReference>
<protein>
    <submittedName>
        <fullName evidence="5">Prepilin-type N-terminal cleavage/methylation domain-containing protein</fullName>
    </submittedName>
</protein>
<dbReference type="PANTHER" id="PTHR30093:SF34">
    <property type="entry name" value="PREPILIN PEPTIDASE-DEPENDENT PROTEIN D"/>
    <property type="match status" value="1"/>
</dbReference>
<dbReference type="GO" id="GO:0007155">
    <property type="term" value="P:cell adhesion"/>
    <property type="evidence" value="ECO:0007669"/>
    <property type="project" value="InterPro"/>
</dbReference>
<reference evidence="5 6" key="1">
    <citation type="submission" date="2019-03" db="EMBL/GenBank/DDBJ databases">
        <title>Luteimonas zhaokaii sp.nov., isolated from the rectal contents of Plateau pika in Yushu, Qinghai Province, China.</title>
        <authorList>
            <person name="Zhang G."/>
        </authorList>
    </citation>
    <scope>NUCLEOTIDE SEQUENCE [LARGE SCALE GENOMIC DNA]</scope>
    <source>
        <strain evidence="5 6">THG-MD21</strain>
    </source>
</reference>
<comment type="similarity">
    <text evidence="1 3">Belongs to the N-Me-Phe pilin family.</text>
</comment>
<keyword evidence="2" id="KW-0488">Methylation</keyword>
<gene>
    <name evidence="5" type="ORF">E2F49_12730</name>
</gene>
<dbReference type="SUPFAM" id="SSF54523">
    <property type="entry name" value="Pili subunits"/>
    <property type="match status" value="1"/>
</dbReference>
<dbReference type="InterPro" id="IPR001082">
    <property type="entry name" value="Pilin"/>
</dbReference>
<dbReference type="Gene3D" id="3.30.700.10">
    <property type="entry name" value="Glycoprotein, Type 4 Pilin"/>
    <property type="match status" value="1"/>
</dbReference>
<evidence type="ECO:0000256" key="4">
    <source>
        <dbReference type="SAM" id="Phobius"/>
    </source>
</evidence>
<keyword evidence="4" id="KW-1133">Transmembrane helix</keyword>
<evidence type="ECO:0000256" key="2">
    <source>
        <dbReference type="ARBA" id="ARBA00022481"/>
    </source>
</evidence>
<comment type="caution">
    <text evidence="5">The sequence shown here is derived from an EMBL/GenBank/DDBJ whole genome shotgun (WGS) entry which is preliminary data.</text>
</comment>
<accession>A0A4R5U704</accession>
<dbReference type="AlphaFoldDB" id="A0A4R5U704"/>
<keyword evidence="6" id="KW-1185">Reference proteome</keyword>
<dbReference type="GO" id="GO:0043107">
    <property type="term" value="P:type IV pilus-dependent motility"/>
    <property type="evidence" value="ECO:0007669"/>
    <property type="project" value="TreeGrafter"/>
</dbReference>
<dbReference type="InterPro" id="IPR012902">
    <property type="entry name" value="N_methyl_site"/>
</dbReference>
<evidence type="ECO:0000256" key="1">
    <source>
        <dbReference type="ARBA" id="ARBA00005233"/>
    </source>
</evidence>
<dbReference type="PANTHER" id="PTHR30093">
    <property type="entry name" value="GENERAL SECRETION PATHWAY PROTEIN G"/>
    <property type="match status" value="1"/>
</dbReference>